<gene>
    <name evidence="1" type="ORF">SAMN05421829_108221</name>
</gene>
<protein>
    <submittedName>
        <fullName evidence="1">Uncharacterized protein</fullName>
    </submittedName>
</protein>
<dbReference type="Proteomes" id="UP000186819">
    <property type="component" value="Unassembled WGS sequence"/>
</dbReference>
<reference evidence="2" key="1">
    <citation type="submission" date="2017-01" db="EMBL/GenBank/DDBJ databases">
        <authorList>
            <person name="Varghese N."/>
            <person name="Submissions S."/>
        </authorList>
    </citation>
    <scope>NUCLEOTIDE SEQUENCE [LARGE SCALE GENOMIC DNA]</scope>
    <source>
        <strain evidence="2">ATCC 51758</strain>
    </source>
</reference>
<dbReference type="EMBL" id="FTMD01000008">
    <property type="protein sequence ID" value="SIQ98189.1"/>
    <property type="molecule type" value="Genomic_DNA"/>
</dbReference>
<dbReference type="AlphaFoldDB" id="A0A1N6X7D2"/>
<name>A0A1N6X7D2_9RHOO</name>
<proteinExistence type="predicted"/>
<keyword evidence="2" id="KW-1185">Reference proteome</keyword>
<evidence type="ECO:0000313" key="2">
    <source>
        <dbReference type="Proteomes" id="UP000186819"/>
    </source>
</evidence>
<accession>A0A1N6X7D2</accession>
<organism evidence="1 2">
    <name type="scientific">Aromatoleum tolulyticum</name>
    <dbReference type="NCBI Taxonomy" id="34027"/>
    <lineage>
        <taxon>Bacteria</taxon>
        <taxon>Pseudomonadati</taxon>
        <taxon>Pseudomonadota</taxon>
        <taxon>Betaproteobacteria</taxon>
        <taxon>Rhodocyclales</taxon>
        <taxon>Rhodocyclaceae</taxon>
        <taxon>Aromatoleum</taxon>
    </lineage>
</organism>
<dbReference type="OrthoDB" id="5297053at2"/>
<evidence type="ECO:0000313" key="1">
    <source>
        <dbReference type="EMBL" id="SIQ98189.1"/>
    </source>
</evidence>
<dbReference type="RefSeq" id="WP_076602703.1">
    <property type="nucleotide sequence ID" value="NZ_FTMD01000008.1"/>
</dbReference>
<sequence length="108" mass="12306">MKTPKLLPWYARKAGVTIERATVLWHQAVREATAATGWVGNSEYWGEAMSAFQRLLENERATFCAPRVTPIVRCQNRLWRLPLTAMEDMVSVFSANWQRQSAAPRKAA</sequence>
<dbReference type="STRING" id="34027.SAMN05421829_108221"/>